<dbReference type="InterPro" id="IPR036457">
    <property type="entry name" value="PPM-type-like_dom_sf"/>
</dbReference>
<dbReference type="PROSITE" id="PS51746">
    <property type="entry name" value="PPM_2"/>
    <property type="match status" value="1"/>
</dbReference>
<feature type="domain" description="PPM-type phosphatase" evidence="2">
    <location>
        <begin position="216"/>
        <end position="510"/>
    </location>
</feature>
<feature type="compositionally biased region" description="Polar residues" evidence="1">
    <location>
        <begin position="458"/>
        <end position="472"/>
    </location>
</feature>
<dbReference type="EMBL" id="GANO01001409">
    <property type="protein sequence ID" value="JAB58462.1"/>
    <property type="molecule type" value="mRNA"/>
</dbReference>
<feature type="region of interest" description="Disordered" evidence="1">
    <location>
        <begin position="437"/>
        <end position="503"/>
    </location>
</feature>
<dbReference type="PANTHER" id="PTHR21586:SF0">
    <property type="entry name" value="PP2C-LIKE DOMAIN-CONTAINING PROTEIN CG9801"/>
    <property type="match status" value="1"/>
</dbReference>
<dbReference type="SUPFAM" id="SSF81606">
    <property type="entry name" value="PP2C-like"/>
    <property type="match status" value="1"/>
</dbReference>
<dbReference type="AlphaFoldDB" id="U5EZ54"/>
<dbReference type="PANTHER" id="PTHR21586">
    <property type="entry name" value="TIPA"/>
    <property type="match status" value="1"/>
</dbReference>
<dbReference type="Gene3D" id="3.60.40.10">
    <property type="entry name" value="PPM-type phosphatase domain"/>
    <property type="match status" value="1"/>
</dbReference>
<accession>U5EZ54</accession>
<proteinExistence type="evidence at transcript level"/>
<protein>
    <recommendedName>
        <fullName evidence="2">PPM-type phosphatase domain-containing protein</fullName>
    </recommendedName>
</protein>
<feature type="compositionally biased region" description="Low complexity" evidence="1">
    <location>
        <begin position="473"/>
        <end position="491"/>
    </location>
</feature>
<sequence>MPSLRQRVTTYFRQLSFIAESRDERNVNYHSIETDGSFITKYLESCTKNVETDSNKPQILFGKDPNDLPDYKLKPYNTGSTTITTACTGPEEGLNGVIRPKVHLSAGPDIDFIDIQDQDIENNEYTSTSTGSCSKTHISKYKSTYKQNVKQSNESGSKYFSKNELTSKKNCDNVPNVRKSSIKDVNINQIVSPNFDSIPSVNCWNQLIDNNAYGLSISLYEENILTNERLGNPIADCYGLISRGDVVVMALADGVNWGEGARIAARSAVQGSLEYIDNAVFGSGQGRMATTTKEVFVSLLRSFWEAHSCILEVGGALSTLTVAIILPLRSNEENKYVVCSCNVGDSLGYIYSKQHGVREFTEGSHDINHRDMRDALGALGPANGDKPELSNLTLSISIVESGDVVFLTSDGISDNFDPVVGKFAEALFNELQITNPVKEPSKHSSKNNYLKKPENSKNIHTVNTYSSNNRYNKPSTSSSSVAKSTKPASVKNDATRPKYSRSQTCIMESRRKQTNKLVPSSNIPISAAGLPLVTGAQRHALTLLRLSDLLCYGINGTIKPVIDAKNVCNLLIDFARMVTSAKRKYLEQRELFYRITTDIDGNKKEVELSKTQQRSARKKTIESSTFMNLPGKLDHATVVAFVVGSGKKQYNETNL</sequence>
<dbReference type="InterPro" id="IPR001932">
    <property type="entry name" value="PPM-type_phosphatase-like_dom"/>
</dbReference>
<dbReference type="InterPro" id="IPR053287">
    <property type="entry name" value="PP2C-like_domain"/>
</dbReference>
<name>U5EZ54_9DIPT</name>
<reference evidence="3" key="1">
    <citation type="journal article" date="2014" name="Insect Biochem. Mol. Biol.">
        <title>An insight into the sialome of the frog biting fly, Corethrella appendiculata.</title>
        <authorList>
            <person name="Ribeiro J.M.C."/>
            <person name="Chagas A.C."/>
            <person name="Pham V.M."/>
            <person name="Lounibos L.P."/>
            <person name="Calvo E."/>
        </authorList>
    </citation>
    <scope>NUCLEOTIDE SEQUENCE</scope>
    <source>
        <tissue evidence="3">Salivary glands</tissue>
    </source>
</reference>
<organism evidence="3">
    <name type="scientific">Corethrella appendiculata</name>
    <dbReference type="NCBI Taxonomy" id="1370023"/>
    <lineage>
        <taxon>Eukaryota</taxon>
        <taxon>Metazoa</taxon>
        <taxon>Ecdysozoa</taxon>
        <taxon>Arthropoda</taxon>
        <taxon>Hexapoda</taxon>
        <taxon>Insecta</taxon>
        <taxon>Pterygota</taxon>
        <taxon>Neoptera</taxon>
        <taxon>Endopterygota</taxon>
        <taxon>Diptera</taxon>
        <taxon>Nematocera</taxon>
        <taxon>Culicoidea</taxon>
        <taxon>Chaoboridae</taxon>
        <taxon>Corethrella</taxon>
    </lineage>
</organism>
<evidence type="ECO:0000256" key="1">
    <source>
        <dbReference type="SAM" id="MobiDB-lite"/>
    </source>
</evidence>
<evidence type="ECO:0000259" key="2">
    <source>
        <dbReference type="PROSITE" id="PS51746"/>
    </source>
</evidence>
<dbReference type="SMART" id="SM00332">
    <property type="entry name" value="PP2Cc"/>
    <property type="match status" value="1"/>
</dbReference>
<evidence type="ECO:0000313" key="3">
    <source>
        <dbReference type="EMBL" id="JAB58462.1"/>
    </source>
</evidence>